<dbReference type="Gene3D" id="3.10.580.10">
    <property type="entry name" value="CBS-domain"/>
    <property type="match status" value="1"/>
</dbReference>
<sequence>MTALSARDLMTAEVVTSPPETPVMALVRLFTDRGVSAVPITDTSGTLLGIVTERDLIRRLADEDERPAGWLARLTDRPNARAERYARSHGATAREVMTDVVVTVAPDATANHIAHLMEQHGIRRVVVAEQGRLLGMVTRTDLLRALVADQPPEGEVSDERIRAAILAAMQRESWADTLHVTVDVRGGEVEFYGFSRSASVQRALRVLAENVPGVGKVTDNTQQLRTLLES</sequence>
<dbReference type="CDD" id="cd04586">
    <property type="entry name" value="CBS_pair_BON_assoc"/>
    <property type="match status" value="1"/>
</dbReference>
<protein>
    <submittedName>
        <fullName evidence="5">CBS domain-containing protein</fullName>
    </submittedName>
</protein>
<dbReference type="PROSITE" id="PS50914">
    <property type="entry name" value="BON"/>
    <property type="match status" value="1"/>
</dbReference>
<feature type="domain" description="CBS" evidence="4">
    <location>
        <begin position="10"/>
        <end position="66"/>
    </location>
</feature>
<dbReference type="Proteomes" id="UP001501588">
    <property type="component" value="Unassembled WGS sequence"/>
</dbReference>
<dbReference type="PROSITE" id="PS51371">
    <property type="entry name" value="CBS"/>
    <property type="match status" value="2"/>
</dbReference>
<dbReference type="Pfam" id="PF04972">
    <property type="entry name" value="BON"/>
    <property type="match status" value="1"/>
</dbReference>
<dbReference type="SMART" id="SM00116">
    <property type="entry name" value="CBS"/>
    <property type="match status" value="2"/>
</dbReference>
<keyword evidence="6" id="KW-1185">Reference proteome</keyword>
<organism evidence="5 6">
    <name type="scientific">Craurococcus roseus</name>
    <dbReference type="NCBI Taxonomy" id="77585"/>
    <lineage>
        <taxon>Bacteria</taxon>
        <taxon>Pseudomonadati</taxon>
        <taxon>Pseudomonadota</taxon>
        <taxon>Alphaproteobacteria</taxon>
        <taxon>Acetobacterales</taxon>
        <taxon>Acetobacteraceae</taxon>
        <taxon>Craurococcus</taxon>
    </lineage>
</organism>
<proteinExistence type="predicted"/>
<dbReference type="InterPro" id="IPR000644">
    <property type="entry name" value="CBS_dom"/>
</dbReference>
<dbReference type="Pfam" id="PF00571">
    <property type="entry name" value="CBS"/>
    <property type="match status" value="2"/>
</dbReference>
<gene>
    <name evidence="5" type="ORF">GCM10009416_35300</name>
</gene>
<dbReference type="EMBL" id="BAAAFZ010000055">
    <property type="protein sequence ID" value="GAA0593873.1"/>
    <property type="molecule type" value="Genomic_DNA"/>
</dbReference>
<dbReference type="SUPFAM" id="SSF54631">
    <property type="entry name" value="CBS-domain pair"/>
    <property type="match status" value="1"/>
</dbReference>
<dbReference type="InterPro" id="IPR007055">
    <property type="entry name" value="BON_dom"/>
</dbReference>
<dbReference type="PANTHER" id="PTHR43080">
    <property type="entry name" value="CBS DOMAIN-CONTAINING PROTEIN CBSX3, MITOCHONDRIAL"/>
    <property type="match status" value="1"/>
</dbReference>
<evidence type="ECO:0000313" key="5">
    <source>
        <dbReference type="EMBL" id="GAA0593873.1"/>
    </source>
</evidence>
<feature type="domain" description="BON" evidence="3">
    <location>
        <begin position="157"/>
        <end position="226"/>
    </location>
</feature>
<name>A0ABN1FMJ7_9PROT</name>
<dbReference type="InterPro" id="IPR051257">
    <property type="entry name" value="Diverse_CBS-Domain"/>
</dbReference>
<feature type="domain" description="CBS" evidence="4">
    <location>
        <begin position="97"/>
        <end position="153"/>
    </location>
</feature>
<keyword evidence="1 2" id="KW-0129">CBS domain</keyword>
<accession>A0ABN1FMJ7</accession>
<dbReference type="InterPro" id="IPR046342">
    <property type="entry name" value="CBS_dom_sf"/>
</dbReference>
<evidence type="ECO:0000256" key="1">
    <source>
        <dbReference type="ARBA" id="ARBA00023122"/>
    </source>
</evidence>
<reference evidence="5 6" key="1">
    <citation type="journal article" date="2019" name="Int. J. Syst. Evol. Microbiol.">
        <title>The Global Catalogue of Microorganisms (GCM) 10K type strain sequencing project: providing services to taxonomists for standard genome sequencing and annotation.</title>
        <authorList>
            <consortium name="The Broad Institute Genomics Platform"/>
            <consortium name="The Broad Institute Genome Sequencing Center for Infectious Disease"/>
            <person name="Wu L."/>
            <person name="Ma J."/>
        </authorList>
    </citation>
    <scope>NUCLEOTIDE SEQUENCE [LARGE SCALE GENOMIC DNA]</scope>
    <source>
        <strain evidence="5 6">JCM 9933</strain>
    </source>
</reference>
<comment type="caution">
    <text evidence="5">The sequence shown here is derived from an EMBL/GenBank/DDBJ whole genome shotgun (WGS) entry which is preliminary data.</text>
</comment>
<dbReference type="InterPro" id="IPR017080">
    <property type="entry name" value="UCP036990_CBS_BON"/>
</dbReference>
<dbReference type="PIRSF" id="PIRSF036990">
    <property type="entry name" value="UCP036990_CBS_BON"/>
    <property type="match status" value="1"/>
</dbReference>
<dbReference type="RefSeq" id="WP_343896699.1">
    <property type="nucleotide sequence ID" value="NZ_BAAAFZ010000055.1"/>
</dbReference>
<evidence type="ECO:0000259" key="4">
    <source>
        <dbReference type="PROSITE" id="PS51371"/>
    </source>
</evidence>
<evidence type="ECO:0000256" key="2">
    <source>
        <dbReference type="PROSITE-ProRule" id="PRU00703"/>
    </source>
</evidence>
<dbReference type="PANTHER" id="PTHR43080:SF2">
    <property type="entry name" value="CBS DOMAIN-CONTAINING PROTEIN"/>
    <property type="match status" value="1"/>
</dbReference>
<evidence type="ECO:0000259" key="3">
    <source>
        <dbReference type="PROSITE" id="PS50914"/>
    </source>
</evidence>
<evidence type="ECO:0000313" key="6">
    <source>
        <dbReference type="Proteomes" id="UP001501588"/>
    </source>
</evidence>